<organism evidence="2">
    <name type="scientific">Cupriavidus taiwanensis</name>
    <dbReference type="NCBI Taxonomy" id="164546"/>
    <lineage>
        <taxon>Bacteria</taxon>
        <taxon>Pseudomonadati</taxon>
        <taxon>Pseudomonadota</taxon>
        <taxon>Betaproteobacteria</taxon>
        <taxon>Burkholderiales</taxon>
        <taxon>Burkholderiaceae</taxon>
        <taxon>Cupriavidus</taxon>
    </lineage>
</organism>
<dbReference type="AlphaFoldDB" id="A0A375EC95"/>
<proteinExistence type="predicted"/>
<comment type="caution">
    <text evidence="2">The sequence shown here is derived from an EMBL/GenBank/DDBJ whole genome shotgun (WGS) entry which is preliminary data.</text>
</comment>
<evidence type="ECO:0000313" key="2">
    <source>
        <dbReference type="EMBL" id="SOZ70634.1"/>
    </source>
</evidence>
<evidence type="ECO:0000256" key="1">
    <source>
        <dbReference type="SAM" id="MobiDB-lite"/>
    </source>
</evidence>
<name>A0A375EC95_9BURK</name>
<dbReference type="Proteomes" id="UP000256952">
    <property type="component" value="Chromosome CBM2613_b"/>
</dbReference>
<gene>
    <name evidence="2" type="ORF">CBM2613_B170073</name>
</gene>
<protein>
    <submittedName>
        <fullName evidence="2">Uncharacterized protein</fullName>
    </submittedName>
</protein>
<accession>A0A375EC95</accession>
<reference evidence="2" key="1">
    <citation type="submission" date="2018-01" db="EMBL/GenBank/DDBJ databases">
        <authorList>
            <person name="Clerissi C."/>
        </authorList>
    </citation>
    <scope>NUCLEOTIDE SEQUENCE</scope>
    <source>
        <strain evidence="2">Cupriavidus taiwanensis STM 8556</strain>
    </source>
</reference>
<sequence>MERHRQDRRRPAVVDGADRHLLPAGGAALPVPGARAGTAGMAVPAGHGGTRGGLQAVAGGRLQPRRLQPGLSADARLGADDGGHPAVADRQRTAGARRLCRHRADLLRAGQPGALAPAGARPARLRAAGGGLPGGRHRDRRHRGQAPWRGADLHRLAAGDVACVHARLCLCPPRHGTAGAAAHGMEARRHRRHQSRGLVCADAVGHDHGAGGQAGGAARVERDLRRAAGALPAARGLRPAPRGGDRAGAAGHRHAATGALSTDELLHFALFIGILWHTMAGILHRPRPAR</sequence>
<feature type="region of interest" description="Disordered" evidence="1">
    <location>
        <begin position="230"/>
        <end position="250"/>
    </location>
</feature>
<dbReference type="EMBL" id="OFTH01000042">
    <property type="protein sequence ID" value="SOZ70634.1"/>
    <property type="molecule type" value="Genomic_DNA"/>
</dbReference>